<dbReference type="InterPro" id="IPR036219">
    <property type="entry name" value="eEF-1beta-like_sf"/>
</dbReference>
<evidence type="ECO:0000259" key="8">
    <source>
        <dbReference type="SMART" id="SM00888"/>
    </source>
</evidence>
<name>A0A099SZH7_METMT</name>
<feature type="domain" description="Translation elongation factor EF1B beta/delta subunit guanine nucleotide exchange" evidence="8">
    <location>
        <begin position="3"/>
        <end position="88"/>
    </location>
</feature>
<dbReference type="SUPFAM" id="SSF54984">
    <property type="entry name" value="eEF-1beta-like"/>
    <property type="match status" value="1"/>
</dbReference>
<protein>
    <recommendedName>
        <fullName evidence="3 7">Elongation factor 1-beta</fullName>
        <shortName evidence="7">EF-1-beta</shortName>
    </recommendedName>
    <alternativeName>
        <fullName evidence="6 7">aEF-1beta</fullName>
    </alternativeName>
</protein>
<evidence type="ECO:0000256" key="1">
    <source>
        <dbReference type="ARBA" id="ARBA00003815"/>
    </source>
</evidence>
<dbReference type="OrthoDB" id="84643at2157"/>
<dbReference type="Pfam" id="PF00736">
    <property type="entry name" value="EF1_GNE"/>
    <property type="match status" value="1"/>
</dbReference>
<evidence type="ECO:0000313" key="9">
    <source>
        <dbReference type="EMBL" id="KGK98074.1"/>
    </source>
</evidence>
<dbReference type="HAMAP" id="MF_00043">
    <property type="entry name" value="EF1_beta"/>
    <property type="match status" value="1"/>
</dbReference>
<comment type="similarity">
    <text evidence="2 7">Belongs to the EF-1-beta/EF-1-delta family.</text>
</comment>
<dbReference type="RefSeq" id="WP_048195316.1">
    <property type="nucleotide sequence ID" value="NZ_CAAGSM010000001.1"/>
</dbReference>
<sequence>MGEVAATIKIMPEGVDTDLDDLKNKLEAVLPEGSSMFGSEIEPVAFGLKALKVVILVGDLEGGTESVEEAFATVPGVESVQVTELGRPV</sequence>
<keyword evidence="4 7" id="KW-0251">Elongation factor</keyword>
<dbReference type="AlphaFoldDB" id="A0A099SZH7"/>
<evidence type="ECO:0000256" key="2">
    <source>
        <dbReference type="ARBA" id="ARBA00007411"/>
    </source>
</evidence>
<evidence type="ECO:0000256" key="4">
    <source>
        <dbReference type="ARBA" id="ARBA00022768"/>
    </source>
</evidence>
<dbReference type="InterPro" id="IPR004542">
    <property type="entry name" value="Transl_elong_EF1B_B_arc"/>
</dbReference>
<gene>
    <name evidence="9" type="primary">ef1B</name>
    <name evidence="7" type="synonym">ef1b</name>
    <name evidence="9" type="ORF">LI82_10050</name>
</gene>
<dbReference type="SMART" id="SM00888">
    <property type="entry name" value="EF1_GNE"/>
    <property type="match status" value="1"/>
</dbReference>
<evidence type="ECO:0000256" key="5">
    <source>
        <dbReference type="ARBA" id="ARBA00022917"/>
    </source>
</evidence>
<dbReference type="PIRSF" id="PIRSF006521">
    <property type="entry name" value="Transl_elong_EF1B_B_arc"/>
    <property type="match status" value="1"/>
</dbReference>
<comment type="function">
    <text evidence="1 7">Promotes the exchange of GDP for GTP in EF-1-alpha/GDP, thus allowing the regeneration of EF-1-alpha/GTP that could then be used to form the ternary complex EF-1-alpha/GTP/AAtRNA.</text>
</comment>
<comment type="caution">
    <text evidence="9">The sequence shown here is derived from an EMBL/GenBank/DDBJ whole genome shotgun (WGS) entry which is preliminary data.</text>
</comment>
<dbReference type="PANTHER" id="PTHR39647">
    <property type="entry name" value="ELONGATION FACTOR 1-BETA"/>
    <property type="match status" value="1"/>
</dbReference>
<organism evidence="9 10">
    <name type="scientific">Methanococcoides methylutens</name>
    <dbReference type="NCBI Taxonomy" id="2226"/>
    <lineage>
        <taxon>Archaea</taxon>
        <taxon>Methanobacteriati</taxon>
        <taxon>Methanobacteriota</taxon>
        <taxon>Stenosarchaea group</taxon>
        <taxon>Methanomicrobia</taxon>
        <taxon>Methanosarcinales</taxon>
        <taxon>Methanosarcinaceae</taxon>
        <taxon>Methanococcoides</taxon>
    </lineage>
</organism>
<dbReference type="EMBL" id="JRHO01000014">
    <property type="protein sequence ID" value="KGK98074.1"/>
    <property type="molecule type" value="Genomic_DNA"/>
</dbReference>
<keyword evidence="10" id="KW-1185">Reference proteome</keyword>
<keyword evidence="5 7" id="KW-0648">Protein biosynthesis</keyword>
<dbReference type="GO" id="GO:0003746">
    <property type="term" value="F:translation elongation factor activity"/>
    <property type="evidence" value="ECO:0007669"/>
    <property type="project" value="UniProtKB-UniRule"/>
</dbReference>
<dbReference type="Proteomes" id="UP000029859">
    <property type="component" value="Unassembled WGS sequence"/>
</dbReference>
<evidence type="ECO:0000256" key="3">
    <source>
        <dbReference type="ARBA" id="ARBA00017600"/>
    </source>
</evidence>
<dbReference type="PANTHER" id="PTHR39647:SF1">
    <property type="entry name" value="ELONGATION FACTOR 1-BETA"/>
    <property type="match status" value="1"/>
</dbReference>
<evidence type="ECO:0000256" key="6">
    <source>
        <dbReference type="ARBA" id="ARBA00032274"/>
    </source>
</evidence>
<dbReference type="NCBIfam" id="NF001670">
    <property type="entry name" value="PRK00435.1"/>
    <property type="match status" value="1"/>
</dbReference>
<dbReference type="NCBIfam" id="TIGR00489">
    <property type="entry name" value="aEF-1_beta"/>
    <property type="match status" value="1"/>
</dbReference>
<dbReference type="CDD" id="cd00292">
    <property type="entry name" value="EF1B"/>
    <property type="match status" value="1"/>
</dbReference>
<dbReference type="InterPro" id="IPR014038">
    <property type="entry name" value="EF1B_bsu/dsu_GNE"/>
</dbReference>
<evidence type="ECO:0000313" key="10">
    <source>
        <dbReference type="Proteomes" id="UP000029859"/>
    </source>
</evidence>
<accession>A0A099SZH7</accession>
<dbReference type="Gene3D" id="3.30.70.60">
    <property type="match status" value="1"/>
</dbReference>
<dbReference type="InterPro" id="IPR014717">
    <property type="entry name" value="Transl_elong_EF1B/ribsomal_bS6"/>
</dbReference>
<proteinExistence type="inferred from homology"/>
<evidence type="ECO:0000256" key="7">
    <source>
        <dbReference type="HAMAP-Rule" id="MF_00043"/>
    </source>
</evidence>
<reference evidence="9 10" key="1">
    <citation type="submission" date="2014-09" db="EMBL/GenBank/DDBJ databases">
        <title>Draft genome sequence of an obligately methylotrophic methanogen, Methanococcoides methylutens, isolated from marine sediment.</title>
        <authorList>
            <person name="Guan Y."/>
            <person name="Ngugi D.K."/>
            <person name="Blom J."/>
            <person name="Ali S."/>
            <person name="Ferry J.G."/>
            <person name="Stingl U."/>
        </authorList>
    </citation>
    <scope>NUCLEOTIDE SEQUENCE [LARGE SCALE GENOMIC DNA]</scope>
    <source>
        <strain evidence="9 10">DSM 2657</strain>
    </source>
</reference>